<reference evidence="1" key="1">
    <citation type="submission" date="2020-05" db="EMBL/GenBank/DDBJ databases">
        <authorList>
            <person name="Zhu T."/>
            <person name="Keshari N."/>
            <person name="Lu X."/>
        </authorList>
    </citation>
    <scope>NUCLEOTIDE SEQUENCE</scope>
    <source>
        <strain evidence="1">NK1-12</strain>
    </source>
</reference>
<dbReference type="AlphaFoldDB" id="A0AA97AGW9"/>
<protein>
    <submittedName>
        <fullName evidence="1">Uncharacterized protein</fullName>
    </submittedName>
</protein>
<evidence type="ECO:0000313" key="1">
    <source>
        <dbReference type="EMBL" id="WNZ22156.1"/>
    </source>
</evidence>
<gene>
    <name evidence="1" type="ORF">HJG54_04270</name>
</gene>
<proteinExistence type="predicted"/>
<organism evidence="1">
    <name type="scientific">Leptolyngbya sp. NK1-12</name>
    <dbReference type="NCBI Taxonomy" id="2547451"/>
    <lineage>
        <taxon>Bacteria</taxon>
        <taxon>Bacillati</taxon>
        <taxon>Cyanobacteriota</taxon>
        <taxon>Cyanophyceae</taxon>
        <taxon>Leptolyngbyales</taxon>
        <taxon>Leptolyngbyaceae</taxon>
        <taxon>Leptolyngbya group</taxon>
        <taxon>Leptolyngbya</taxon>
    </lineage>
</organism>
<dbReference type="RefSeq" id="WP_316433547.1">
    <property type="nucleotide sequence ID" value="NZ_CP053586.1"/>
</dbReference>
<dbReference type="EMBL" id="CP053586">
    <property type="protein sequence ID" value="WNZ22156.1"/>
    <property type="molecule type" value="Genomic_DNA"/>
</dbReference>
<sequence length="78" mass="9023">MDFEIISDITNIEVIATGTGIRDRARLQKQYGRGKWRKLKGIAQVQLPNGMIRLAEIHWYEAHGIGKKEFKLKLPFLD</sequence>
<accession>A0AA97AGW9</accession>
<name>A0AA97AGW9_9CYAN</name>